<evidence type="ECO:0008006" key="3">
    <source>
        <dbReference type="Google" id="ProtNLM"/>
    </source>
</evidence>
<reference evidence="1 2" key="1">
    <citation type="submission" date="2019-05" db="EMBL/GenBank/DDBJ databases">
        <title>Draft Genome of Bradyrhizobium elkanii strain SEMIA 938, Used in Commercial Inoculants for Lupinus spp. in Brazil.</title>
        <authorList>
            <person name="Hungria M."/>
            <person name="Delamuta J.R.M."/>
            <person name="Ribeiro R.A."/>
            <person name="Nogueira M.A."/>
        </authorList>
    </citation>
    <scope>NUCLEOTIDE SEQUENCE [LARGE SCALE GENOMIC DNA]</scope>
    <source>
        <strain evidence="1 2">Semia 938</strain>
    </source>
</reference>
<name>A0A4U6S5C0_BRAEL</name>
<comment type="caution">
    <text evidence="1">The sequence shown here is derived from an EMBL/GenBank/DDBJ whole genome shotgun (WGS) entry which is preliminary data.</text>
</comment>
<protein>
    <recommendedName>
        <fullName evidence="3">Type IV toxin-antitoxin system AbiEi family antitoxin domain-containing protein</fullName>
    </recommendedName>
</protein>
<dbReference type="EMBL" id="SZZP01000004">
    <property type="protein sequence ID" value="TKV82248.1"/>
    <property type="molecule type" value="Genomic_DNA"/>
</dbReference>
<evidence type="ECO:0000313" key="1">
    <source>
        <dbReference type="EMBL" id="TKV82248.1"/>
    </source>
</evidence>
<dbReference type="Proteomes" id="UP000305095">
    <property type="component" value="Unassembled WGS sequence"/>
</dbReference>
<proteinExistence type="predicted"/>
<dbReference type="AlphaFoldDB" id="A0A4U6S5C0"/>
<organism evidence="1 2">
    <name type="scientific">Bradyrhizobium elkanii</name>
    <dbReference type="NCBI Taxonomy" id="29448"/>
    <lineage>
        <taxon>Bacteria</taxon>
        <taxon>Pseudomonadati</taxon>
        <taxon>Pseudomonadota</taxon>
        <taxon>Alphaproteobacteria</taxon>
        <taxon>Hyphomicrobiales</taxon>
        <taxon>Nitrobacteraceae</taxon>
        <taxon>Bradyrhizobium</taxon>
    </lineage>
</organism>
<evidence type="ECO:0000313" key="2">
    <source>
        <dbReference type="Proteomes" id="UP000305095"/>
    </source>
</evidence>
<gene>
    <name evidence="1" type="ORF">FDV58_07040</name>
</gene>
<accession>A0A4U6S5C0</accession>
<sequence length="197" mass="22480">MTKLEALKKHLKPGQAYRRADLARWSTSVDRHLKELVESGTLKKLSGGLYAYPKETAFGPAPTSDKDVVSAFLKDDTFLLASPNAYNGLGVGTTQLYDKTIVYNHKRHGEFQLGNRKFAFRMKPRFPKSLTPEFLLVDLVNNVDQLAEAKDEVLRRVEQRAASSDQRRLRRAVREYGNERTKKFFDRALRPSELHAA</sequence>
<dbReference type="RefSeq" id="WP_137477529.1">
    <property type="nucleotide sequence ID" value="NZ_SZZP01000004.1"/>
</dbReference>